<sequence>MKALSIFSLIWFVLNFLLIAVFLDGSQESAEAAAGLGLLGVLYGLLFSILALVISSKRKKTPVNVHEQLLQLGELKEKNIISEYEFDQKKEKLLYRYK</sequence>
<reference evidence="3 4" key="1">
    <citation type="journal article" date="2016" name="Genome Announc.">
        <title>Draft Genome Sequence of Paenibacillus amylolyticus Heshi-A3, Isolated from Fermented Rice Bran in a Japanese Fermented Seafood Dish.</title>
        <authorList>
            <person name="Akuzawa S."/>
            <person name="Nagaoka J."/>
            <person name="Kanekatsu M."/>
            <person name="Kubota E."/>
            <person name="Ohtake R."/>
            <person name="Suzuki T."/>
            <person name="Kanesaki Y."/>
        </authorList>
    </citation>
    <scope>NUCLEOTIDE SEQUENCE [LARGE SCALE GENOMIC DNA]</scope>
    <source>
        <strain evidence="3 4">Heshi-A3</strain>
    </source>
</reference>
<comment type="caution">
    <text evidence="3">The sequence shown here is derived from an EMBL/GenBank/DDBJ whole genome shotgun (WGS) entry which is preliminary data.</text>
</comment>
<accession>A0A117I0C5</accession>
<feature type="domain" description="SHOCT" evidence="2">
    <location>
        <begin position="67"/>
        <end position="94"/>
    </location>
</feature>
<dbReference type="RefSeq" id="WP_062833289.1">
    <property type="nucleotide sequence ID" value="NZ_BCNV01000001.1"/>
</dbReference>
<evidence type="ECO:0000259" key="2">
    <source>
        <dbReference type="Pfam" id="PF09851"/>
    </source>
</evidence>
<evidence type="ECO:0000313" key="4">
    <source>
        <dbReference type="Proteomes" id="UP000069697"/>
    </source>
</evidence>
<keyword evidence="1" id="KW-1133">Transmembrane helix</keyword>
<reference evidence="4" key="2">
    <citation type="submission" date="2016-01" db="EMBL/GenBank/DDBJ databases">
        <title>Draft Genome Sequence of Paenibacillus amylolyticus Heshi-A3 that Was Isolated from Fermented Rice Bran with Aging Salted Mackerel, Which Was Named Heshiko as Traditional Fermented Seafood in Japan.</title>
        <authorList>
            <person name="Akuzawa S."/>
            <person name="Nakagawa J."/>
            <person name="Kanekatsu T."/>
            <person name="Kubota E."/>
            <person name="Ohtake R."/>
            <person name="Suzuki T."/>
            <person name="Kanesaki Y."/>
        </authorList>
    </citation>
    <scope>NUCLEOTIDE SEQUENCE [LARGE SCALE GENOMIC DNA]</scope>
    <source>
        <strain evidence="4">Heshi-A3</strain>
    </source>
</reference>
<evidence type="ECO:0000313" key="3">
    <source>
        <dbReference type="EMBL" id="GAS80402.1"/>
    </source>
</evidence>
<proteinExistence type="predicted"/>
<dbReference type="AlphaFoldDB" id="A0A117I0C5"/>
<dbReference type="Pfam" id="PF09851">
    <property type="entry name" value="SHOCT"/>
    <property type="match status" value="1"/>
</dbReference>
<evidence type="ECO:0000256" key="1">
    <source>
        <dbReference type="SAM" id="Phobius"/>
    </source>
</evidence>
<feature type="transmembrane region" description="Helical" evidence="1">
    <location>
        <begin position="7"/>
        <end position="26"/>
    </location>
</feature>
<organism evidence="3 4">
    <name type="scientific">Paenibacillus amylolyticus</name>
    <dbReference type="NCBI Taxonomy" id="1451"/>
    <lineage>
        <taxon>Bacteria</taxon>
        <taxon>Bacillati</taxon>
        <taxon>Bacillota</taxon>
        <taxon>Bacilli</taxon>
        <taxon>Bacillales</taxon>
        <taxon>Paenibacillaceae</taxon>
        <taxon>Paenibacillus</taxon>
    </lineage>
</organism>
<dbReference type="Proteomes" id="UP000069697">
    <property type="component" value="Unassembled WGS sequence"/>
</dbReference>
<name>A0A117I0C5_PAEAM</name>
<protein>
    <recommendedName>
        <fullName evidence="2">SHOCT domain-containing protein</fullName>
    </recommendedName>
</protein>
<feature type="transmembrane region" description="Helical" evidence="1">
    <location>
        <begin position="32"/>
        <end position="54"/>
    </location>
</feature>
<keyword evidence="1" id="KW-0812">Transmembrane</keyword>
<dbReference type="InterPro" id="IPR018649">
    <property type="entry name" value="SHOCT"/>
</dbReference>
<gene>
    <name evidence="3" type="ORF">PAHA3_0472</name>
</gene>
<dbReference type="EMBL" id="BCNV01000001">
    <property type="protein sequence ID" value="GAS80402.1"/>
    <property type="molecule type" value="Genomic_DNA"/>
</dbReference>
<keyword evidence="1" id="KW-0472">Membrane</keyword>